<dbReference type="Pfam" id="PF00270">
    <property type="entry name" value="DEAD"/>
    <property type="match status" value="1"/>
</dbReference>
<evidence type="ECO:0000256" key="2">
    <source>
        <dbReference type="ARBA" id="ARBA00022741"/>
    </source>
</evidence>
<dbReference type="VEuPathDB" id="CryptoDB:Cvel_4065"/>
<organism evidence="12">
    <name type="scientific">Chromera velia CCMP2878</name>
    <dbReference type="NCBI Taxonomy" id="1169474"/>
    <lineage>
        <taxon>Eukaryota</taxon>
        <taxon>Sar</taxon>
        <taxon>Alveolata</taxon>
        <taxon>Colpodellida</taxon>
        <taxon>Chromeraceae</taxon>
        <taxon>Chromera</taxon>
    </lineage>
</organism>
<evidence type="ECO:0000256" key="5">
    <source>
        <dbReference type="ARBA" id="ARBA00022840"/>
    </source>
</evidence>
<evidence type="ECO:0000256" key="8">
    <source>
        <dbReference type="ARBA" id="ARBA00047984"/>
    </source>
</evidence>
<dbReference type="SUPFAM" id="SSF52540">
    <property type="entry name" value="P-loop containing nucleoside triphosphate hydrolases"/>
    <property type="match status" value="2"/>
</dbReference>
<reference evidence="12" key="1">
    <citation type="submission" date="2014-11" db="EMBL/GenBank/DDBJ databases">
        <authorList>
            <person name="Otto D Thomas"/>
            <person name="Naeem Raeece"/>
        </authorList>
    </citation>
    <scope>NUCLEOTIDE SEQUENCE</scope>
</reference>
<feature type="compositionally biased region" description="Basic residues" evidence="9">
    <location>
        <begin position="726"/>
        <end position="735"/>
    </location>
</feature>
<gene>
    <name evidence="12" type="ORF">Cvel_4065</name>
</gene>
<dbReference type="EMBL" id="CDMZ01000816">
    <property type="protein sequence ID" value="CEM22029.1"/>
    <property type="molecule type" value="Genomic_DNA"/>
</dbReference>
<dbReference type="InterPro" id="IPR011545">
    <property type="entry name" value="DEAD/DEAH_box_helicase_dom"/>
</dbReference>
<dbReference type="PROSITE" id="PS51192">
    <property type="entry name" value="HELICASE_ATP_BIND_1"/>
    <property type="match status" value="1"/>
</dbReference>
<dbReference type="InterPro" id="IPR027417">
    <property type="entry name" value="P-loop_NTPase"/>
</dbReference>
<evidence type="ECO:0000256" key="7">
    <source>
        <dbReference type="ARBA" id="ARBA00038041"/>
    </source>
</evidence>
<dbReference type="InterPro" id="IPR014001">
    <property type="entry name" value="Helicase_ATP-bd"/>
</dbReference>
<name>A0A0G4G2V5_9ALVE</name>
<keyword evidence="3" id="KW-0378">Hydrolase</keyword>
<protein>
    <recommendedName>
        <fullName evidence="1">RNA helicase</fullName>
        <ecNumber evidence="1">3.6.4.13</ecNumber>
    </recommendedName>
</protein>
<dbReference type="InterPro" id="IPR001650">
    <property type="entry name" value="Helicase_C-like"/>
</dbReference>
<evidence type="ECO:0000256" key="9">
    <source>
        <dbReference type="SAM" id="MobiDB-lite"/>
    </source>
</evidence>
<feature type="region of interest" description="Disordered" evidence="9">
    <location>
        <begin position="361"/>
        <end position="505"/>
    </location>
</feature>
<feature type="compositionally biased region" description="Basic and acidic residues" evidence="9">
    <location>
        <begin position="362"/>
        <end position="379"/>
    </location>
</feature>
<sequence length="805" mass="88171">MSGLIDRSESFTDFGNRLLDWRVTKAVLKMGISFPTVVQKEAIPIALEGKDVLLKARTGSGKTLAYGVPMVQKILASEERTAGVTSPLKGLVLVPSKELALQVEEVFRALLHFCDETVSVNHLILLSDGAGKKRSASERHTGGSFSLSLTGELPTILVATPGALLQYVKERRIDFQGQTLGSSAVGKGLRAPVEFVVVDEADLVFSFGYAEEVRELCRRLPSSSSSAYQTMLCSATLNEEVAELRALMLHKPAVLSLDNKGAAGEEEGDEDMKSGGELREFFMHVDEKDRFLVLYGLVRLKLVSGKTLVFVKDTDRAYALKLLLEKFSIPSAVLSSSLPFASRQGVIRQFNQDVFDLLIATDSEHEKDRDRGEEGEGKGESSGTKVKMTVKMKTEDGGDGDGDEEMGGTEGGEKRKKKKISDDSEEEEEEEKEEEEEEEEEEENGDDGEEDGEEEKEEDEEEEGDEGEESGEDSSESEEDEEDEKHDEEVKEEEEGGEALPANAQRGLDLKRVACVINADMPKSERAYLHRIGRTARGGASGTAITLVDSSSSSQALLSLLQTRMKQGEGETETSVLQPLALAVRDLEPLRYRVEDVSKSVTRRAVQNYRVQELQREALLSKKLKGHFQENPEDAKVLAAAARKIQQRAGVGRLQRHLSRIPDYLIPPSLQEGATAVQQAVMDQKRSEEEEGEQGDGRGGGKGTKKRRFDPLRTFEASGGGQLGRGAKRTTNSRRRIAEARAARPDPNYETTAPERLPALGRHKMKDIAKGKSRPMLGGHGGGQMKIHGLTGKGKKGGGKKVIKK</sequence>
<keyword evidence="4" id="KW-0347">Helicase</keyword>
<comment type="catalytic activity">
    <reaction evidence="8">
        <text>ATP + H2O = ADP + phosphate + H(+)</text>
        <dbReference type="Rhea" id="RHEA:13065"/>
        <dbReference type="ChEBI" id="CHEBI:15377"/>
        <dbReference type="ChEBI" id="CHEBI:15378"/>
        <dbReference type="ChEBI" id="CHEBI:30616"/>
        <dbReference type="ChEBI" id="CHEBI:43474"/>
        <dbReference type="ChEBI" id="CHEBI:456216"/>
        <dbReference type="EC" id="3.6.4.13"/>
    </reaction>
</comment>
<dbReference type="Pfam" id="PF00271">
    <property type="entry name" value="Helicase_C"/>
    <property type="match status" value="2"/>
</dbReference>
<dbReference type="GO" id="GO:0005524">
    <property type="term" value="F:ATP binding"/>
    <property type="evidence" value="ECO:0007669"/>
    <property type="project" value="UniProtKB-KW"/>
</dbReference>
<feature type="compositionally biased region" description="Basic residues" evidence="9">
    <location>
        <begin position="793"/>
        <end position="805"/>
    </location>
</feature>
<proteinExistence type="inferred from homology"/>
<dbReference type="PhylomeDB" id="A0A0G4G2V5"/>
<feature type="compositionally biased region" description="Low complexity" evidence="9">
    <location>
        <begin position="381"/>
        <end position="391"/>
    </location>
</feature>
<keyword evidence="6" id="KW-0694">RNA-binding</keyword>
<dbReference type="PROSITE" id="PS51194">
    <property type="entry name" value="HELICASE_CTER"/>
    <property type="match status" value="1"/>
</dbReference>
<evidence type="ECO:0000259" key="10">
    <source>
        <dbReference type="PROSITE" id="PS51192"/>
    </source>
</evidence>
<dbReference type="GO" id="GO:0016787">
    <property type="term" value="F:hydrolase activity"/>
    <property type="evidence" value="ECO:0007669"/>
    <property type="project" value="UniProtKB-KW"/>
</dbReference>
<comment type="similarity">
    <text evidence="7">Belongs to the DEAD box helicase family. DDX56/DBP9 subfamily.</text>
</comment>
<keyword evidence="2" id="KW-0547">Nucleotide-binding</keyword>
<keyword evidence="5" id="KW-0067">ATP-binding</keyword>
<feature type="compositionally biased region" description="Acidic residues" evidence="9">
    <location>
        <begin position="423"/>
        <end position="497"/>
    </location>
</feature>
<dbReference type="SMART" id="SM00490">
    <property type="entry name" value="HELICc"/>
    <property type="match status" value="1"/>
</dbReference>
<accession>A0A0G4G2V5</accession>
<dbReference type="PANTHER" id="PTHR47959">
    <property type="entry name" value="ATP-DEPENDENT RNA HELICASE RHLE-RELATED"/>
    <property type="match status" value="1"/>
</dbReference>
<dbReference type="GO" id="GO:0003676">
    <property type="term" value="F:nucleic acid binding"/>
    <property type="evidence" value="ECO:0007669"/>
    <property type="project" value="InterPro"/>
</dbReference>
<dbReference type="Gene3D" id="3.40.50.300">
    <property type="entry name" value="P-loop containing nucleotide triphosphate hydrolases"/>
    <property type="match status" value="2"/>
</dbReference>
<evidence type="ECO:0000256" key="3">
    <source>
        <dbReference type="ARBA" id="ARBA00022801"/>
    </source>
</evidence>
<feature type="region of interest" description="Disordered" evidence="9">
    <location>
        <begin position="675"/>
        <end position="805"/>
    </location>
</feature>
<dbReference type="GO" id="GO:0005829">
    <property type="term" value="C:cytosol"/>
    <property type="evidence" value="ECO:0007669"/>
    <property type="project" value="TreeGrafter"/>
</dbReference>
<dbReference type="SMART" id="SM00487">
    <property type="entry name" value="DEXDc"/>
    <property type="match status" value="1"/>
</dbReference>
<feature type="compositionally biased region" description="Acidic residues" evidence="9">
    <location>
        <begin position="397"/>
        <end position="407"/>
    </location>
</feature>
<evidence type="ECO:0000256" key="4">
    <source>
        <dbReference type="ARBA" id="ARBA00022806"/>
    </source>
</evidence>
<evidence type="ECO:0000313" key="12">
    <source>
        <dbReference type="EMBL" id="CEM22029.1"/>
    </source>
</evidence>
<dbReference type="AlphaFoldDB" id="A0A0G4G2V5"/>
<evidence type="ECO:0000259" key="11">
    <source>
        <dbReference type="PROSITE" id="PS51194"/>
    </source>
</evidence>
<feature type="domain" description="Helicase C-terminal" evidence="11">
    <location>
        <begin position="429"/>
        <end position="588"/>
    </location>
</feature>
<dbReference type="PANTHER" id="PTHR47959:SF21">
    <property type="entry name" value="DEAD-BOX HELICASE 56"/>
    <property type="match status" value="1"/>
</dbReference>
<dbReference type="GO" id="GO:0003724">
    <property type="term" value="F:RNA helicase activity"/>
    <property type="evidence" value="ECO:0007669"/>
    <property type="project" value="TreeGrafter"/>
</dbReference>
<feature type="domain" description="Helicase ATP-binding" evidence="10">
    <location>
        <begin position="43"/>
        <end position="255"/>
    </location>
</feature>
<evidence type="ECO:0000256" key="6">
    <source>
        <dbReference type="ARBA" id="ARBA00022884"/>
    </source>
</evidence>
<dbReference type="InterPro" id="IPR050079">
    <property type="entry name" value="DEAD_box_RNA_helicase"/>
</dbReference>
<dbReference type="EC" id="3.6.4.13" evidence="1"/>
<evidence type="ECO:0000256" key="1">
    <source>
        <dbReference type="ARBA" id="ARBA00012552"/>
    </source>
</evidence>